<dbReference type="SUPFAM" id="SSF74784">
    <property type="entry name" value="Translin"/>
    <property type="match status" value="1"/>
</dbReference>
<evidence type="ECO:0000256" key="2">
    <source>
        <dbReference type="ARBA" id="ARBA00004496"/>
    </source>
</evidence>
<dbReference type="Pfam" id="PF01997">
    <property type="entry name" value="Translin"/>
    <property type="match status" value="1"/>
</dbReference>
<keyword evidence="5" id="KW-0694">RNA-binding</keyword>
<dbReference type="GO" id="GO:0003723">
    <property type="term" value="F:RNA binding"/>
    <property type="evidence" value="ECO:0007669"/>
    <property type="project" value="UniProtKB-KW"/>
</dbReference>
<evidence type="ECO:0000313" key="8">
    <source>
        <dbReference type="EMBL" id="KAL0333375.1"/>
    </source>
</evidence>
<dbReference type="GO" id="GO:0043565">
    <property type="term" value="F:sequence-specific DNA binding"/>
    <property type="evidence" value="ECO:0007669"/>
    <property type="project" value="InterPro"/>
</dbReference>
<reference evidence="8" key="1">
    <citation type="submission" date="2020-06" db="EMBL/GenBank/DDBJ databases">
        <authorList>
            <person name="Li T."/>
            <person name="Hu X."/>
            <person name="Zhang T."/>
            <person name="Song X."/>
            <person name="Zhang H."/>
            <person name="Dai N."/>
            <person name="Sheng W."/>
            <person name="Hou X."/>
            <person name="Wei L."/>
        </authorList>
    </citation>
    <scope>NUCLEOTIDE SEQUENCE</scope>
    <source>
        <strain evidence="8">G01</strain>
        <tissue evidence="8">Leaf</tissue>
    </source>
</reference>
<dbReference type="EMBL" id="JACGWK010000009">
    <property type="protein sequence ID" value="KAL0333375.1"/>
    <property type="molecule type" value="Genomic_DNA"/>
</dbReference>
<dbReference type="PANTHER" id="PTHR10741">
    <property type="entry name" value="TRANSLIN AND TRANSLIN ASSOCIATED PROTEIN X"/>
    <property type="match status" value="1"/>
</dbReference>
<dbReference type="GO" id="GO:0005737">
    <property type="term" value="C:cytoplasm"/>
    <property type="evidence" value="ECO:0007669"/>
    <property type="project" value="UniProtKB-SubCell"/>
</dbReference>
<evidence type="ECO:0000256" key="1">
    <source>
        <dbReference type="ARBA" id="ARBA00004123"/>
    </source>
</evidence>
<keyword evidence="4" id="KW-0963">Cytoplasm</keyword>
<gene>
    <name evidence="8" type="ORF">Sangu_1493700</name>
</gene>
<keyword evidence="6" id="KW-0238">DNA-binding</keyword>
<accession>A0AAW2MP11</accession>
<evidence type="ECO:0000256" key="4">
    <source>
        <dbReference type="ARBA" id="ARBA00022490"/>
    </source>
</evidence>
<dbReference type="FunFam" id="1.20.58.190:FF:000001">
    <property type="entry name" value="Translin"/>
    <property type="match status" value="1"/>
</dbReference>
<evidence type="ECO:0000256" key="7">
    <source>
        <dbReference type="ARBA" id="ARBA00023242"/>
    </source>
</evidence>
<comment type="similarity">
    <text evidence="3">Belongs to the translin family.</text>
</comment>
<proteinExistence type="inferred from homology"/>
<organism evidence="8">
    <name type="scientific">Sesamum angustifolium</name>
    <dbReference type="NCBI Taxonomy" id="2727405"/>
    <lineage>
        <taxon>Eukaryota</taxon>
        <taxon>Viridiplantae</taxon>
        <taxon>Streptophyta</taxon>
        <taxon>Embryophyta</taxon>
        <taxon>Tracheophyta</taxon>
        <taxon>Spermatophyta</taxon>
        <taxon>Magnoliopsida</taxon>
        <taxon>eudicotyledons</taxon>
        <taxon>Gunneridae</taxon>
        <taxon>Pentapetalae</taxon>
        <taxon>asterids</taxon>
        <taxon>lamiids</taxon>
        <taxon>Lamiales</taxon>
        <taxon>Pedaliaceae</taxon>
        <taxon>Sesamum</taxon>
    </lineage>
</organism>
<reference evidence="8" key="2">
    <citation type="journal article" date="2024" name="Plant">
        <title>Genomic evolution and insights into agronomic trait innovations of Sesamum species.</title>
        <authorList>
            <person name="Miao H."/>
            <person name="Wang L."/>
            <person name="Qu L."/>
            <person name="Liu H."/>
            <person name="Sun Y."/>
            <person name="Le M."/>
            <person name="Wang Q."/>
            <person name="Wei S."/>
            <person name="Zheng Y."/>
            <person name="Lin W."/>
            <person name="Duan Y."/>
            <person name="Cao H."/>
            <person name="Xiong S."/>
            <person name="Wang X."/>
            <person name="Wei L."/>
            <person name="Li C."/>
            <person name="Ma Q."/>
            <person name="Ju M."/>
            <person name="Zhao R."/>
            <person name="Li G."/>
            <person name="Mu C."/>
            <person name="Tian Q."/>
            <person name="Mei H."/>
            <person name="Zhang T."/>
            <person name="Gao T."/>
            <person name="Zhang H."/>
        </authorList>
    </citation>
    <scope>NUCLEOTIDE SEQUENCE</scope>
    <source>
        <strain evidence="8">G01</strain>
    </source>
</reference>
<dbReference type="InterPro" id="IPR036081">
    <property type="entry name" value="Translin_sf"/>
</dbReference>
<dbReference type="InterPro" id="IPR002848">
    <property type="entry name" value="Translin_fam"/>
</dbReference>
<sequence length="147" mass="16840">MAAGDSASHSPHSPALHSLEKQFQEFRHQLDDSGSLRERIRSVAADIESAARVMHSSLLLIHQSRSITEVFKRAKALIGVLIELYGKLAEIMRERPGQYYRYHGDWRSETQTVVSLLAFMHWLETESSLHAEAEEKLGRMFHLIRSE</sequence>
<dbReference type="Gene3D" id="1.20.58.190">
    <property type="entry name" value="Translin, domain 1"/>
    <property type="match status" value="1"/>
</dbReference>
<evidence type="ECO:0000256" key="5">
    <source>
        <dbReference type="ARBA" id="ARBA00022884"/>
    </source>
</evidence>
<protein>
    <submittedName>
        <fullName evidence="8">Uncharacterized protein</fullName>
    </submittedName>
</protein>
<dbReference type="AlphaFoldDB" id="A0AAW2MP11"/>
<dbReference type="InterPro" id="IPR016068">
    <property type="entry name" value="Translin_N"/>
</dbReference>
<comment type="caution">
    <text evidence="8">The sequence shown here is derived from an EMBL/GenBank/DDBJ whole genome shotgun (WGS) entry which is preliminary data.</text>
</comment>
<name>A0AAW2MP11_9LAMI</name>
<dbReference type="GO" id="GO:0005634">
    <property type="term" value="C:nucleus"/>
    <property type="evidence" value="ECO:0007669"/>
    <property type="project" value="UniProtKB-SubCell"/>
</dbReference>
<comment type="subcellular location">
    <subcellularLocation>
        <location evidence="2">Cytoplasm</location>
    </subcellularLocation>
    <subcellularLocation>
        <location evidence="1">Nucleus</location>
    </subcellularLocation>
</comment>
<evidence type="ECO:0000256" key="6">
    <source>
        <dbReference type="ARBA" id="ARBA00023125"/>
    </source>
</evidence>
<evidence type="ECO:0000256" key="3">
    <source>
        <dbReference type="ARBA" id="ARBA00005902"/>
    </source>
</evidence>
<keyword evidence="7" id="KW-0539">Nucleus</keyword>